<comment type="similarity">
    <text evidence="3">Belongs to the THOC3 family.</text>
</comment>
<dbReference type="GO" id="GO:0006406">
    <property type="term" value="P:mRNA export from nucleus"/>
    <property type="evidence" value="ECO:0007669"/>
    <property type="project" value="InterPro"/>
</dbReference>
<evidence type="ECO:0000313" key="5">
    <source>
        <dbReference type="EMBL" id="KAF2094877.1"/>
    </source>
</evidence>
<dbReference type="PROSITE" id="PS00678">
    <property type="entry name" value="WD_REPEATS_1"/>
    <property type="match status" value="1"/>
</dbReference>
<dbReference type="OrthoDB" id="340259at2759"/>
<evidence type="ECO:0000256" key="2">
    <source>
        <dbReference type="ARBA" id="ARBA00022737"/>
    </source>
</evidence>
<organism evidence="5 6">
    <name type="scientific">Rhizodiscina lignyota</name>
    <dbReference type="NCBI Taxonomy" id="1504668"/>
    <lineage>
        <taxon>Eukaryota</taxon>
        <taxon>Fungi</taxon>
        <taxon>Dikarya</taxon>
        <taxon>Ascomycota</taxon>
        <taxon>Pezizomycotina</taxon>
        <taxon>Dothideomycetes</taxon>
        <taxon>Pleosporomycetidae</taxon>
        <taxon>Aulographales</taxon>
        <taxon>Rhizodiscinaceae</taxon>
        <taxon>Rhizodiscina</taxon>
    </lineage>
</organism>
<evidence type="ECO:0000256" key="3">
    <source>
        <dbReference type="ARBA" id="ARBA00046343"/>
    </source>
</evidence>
<sequence>MAPQSRTQRMVGRSAFVPYFSKLKTTTYSDIAPSTRTANPLHSIKTLAWSPLGNFIATGAGDKTLRIWNPEKNQVKNSTELKGHEGGIERVAWNPIKEAELASVSSDGVVKFWDVRSRGVVWEQKFEGGGLTLAWKPDGQELVLGTKNASQNDILIPISRKTQSVLGTYKQDVQTNQTIFSWSGTELFATTGEGQVKIFDYPTMEQIHVLNAHTSACLALDMSPTGDYLAVTGSDALISLWDTADWVCPRTFSDMMEPARSVSFSFDGSYIVGNSTEGTTIDVGHVESGDVIHTVETGTSGGHGCVAWAPRNYMLAYAGENPQALMIVGGLGGAA</sequence>
<dbReference type="Proteomes" id="UP000799772">
    <property type="component" value="Unassembled WGS sequence"/>
</dbReference>
<evidence type="ECO:0000313" key="6">
    <source>
        <dbReference type="Proteomes" id="UP000799772"/>
    </source>
</evidence>
<proteinExistence type="inferred from homology"/>
<keyword evidence="1 4" id="KW-0853">WD repeat</keyword>
<dbReference type="InterPro" id="IPR040132">
    <property type="entry name" value="Tex1/THOC3"/>
</dbReference>
<dbReference type="PANTHER" id="PTHR22839">
    <property type="entry name" value="THO COMPLEX SUBUNIT 3 THO3"/>
    <property type="match status" value="1"/>
</dbReference>
<feature type="repeat" description="WD" evidence="4">
    <location>
        <begin position="81"/>
        <end position="117"/>
    </location>
</feature>
<name>A0A9P4IAA2_9PEZI</name>
<keyword evidence="6" id="KW-1185">Reference proteome</keyword>
<dbReference type="InterPro" id="IPR019775">
    <property type="entry name" value="WD40_repeat_CS"/>
</dbReference>
<reference evidence="5" key="1">
    <citation type="journal article" date="2020" name="Stud. Mycol.">
        <title>101 Dothideomycetes genomes: a test case for predicting lifestyles and emergence of pathogens.</title>
        <authorList>
            <person name="Haridas S."/>
            <person name="Albert R."/>
            <person name="Binder M."/>
            <person name="Bloem J."/>
            <person name="Labutti K."/>
            <person name="Salamov A."/>
            <person name="Andreopoulos B."/>
            <person name="Baker S."/>
            <person name="Barry K."/>
            <person name="Bills G."/>
            <person name="Bluhm B."/>
            <person name="Cannon C."/>
            <person name="Castanera R."/>
            <person name="Culley D."/>
            <person name="Daum C."/>
            <person name="Ezra D."/>
            <person name="Gonzalez J."/>
            <person name="Henrissat B."/>
            <person name="Kuo A."/>
            <person name="Liang C."/>
            <person name="Lipzen A."/>
            <person name="Lutzoni F."/>
            <person name="Magnuson J."/>
            <person name="Mondo S."/>
            <person name="Nolan M."/>
            <person name="Ohm R."/>
            <person name="Pangilinan J."/>
            <person name="Park H.-J."/>
            <person name="Ramirez L."/>
            <person name="Alfaro M."/>
            <person name="Sun H."/>
            <person name="Tritt A."/>
            <person name="Yoshinaga Y."/>
            <person name="Zwiers L.-H."/>
            <person name="Turgeon B."/>
            <person name="Goodwin S."/>
            <person name="Spatafora J."/>
            <person name="Crous P."/>
            <person name="Grigoriev I."/>
        </authorList>
    </citation>
    <scope>NUCLEOTIDE SEQUENCE</scope>
    <source>
        <strain evidence="5">CBS 133067</strain>
    </source>
</reference>
<dbReference type="PROSITE" id="PS50082">
    <property type="entry name" value="WD_REPEATS_2"/>
    <property type="match status" value="3"/>
</dbReference>
<dbReference type="InterPro" id="IPR015943">
    <property type="entry name" value="WD40/YVTN_repeat-like_dom_sf"/>
</dbReference>
<evidence type="ECO:0000256" key="1">
    <source>
        <dbReference type="ARBA" id="ARBA00022574"/>
    </source>
</evidence>
<dbReference type="PROSITE" id="PS50294">
    <property type="entry name" value="WD_REPEATS_REGION"/>
    <property type="match status" value="3"/>
</dbReference>
<protein>
    <submittedName>
        <fullName evidence="5">WD40 repeat-like protein</fullName>
    </submittedName>
</protein>
<dbReference type="Pfam" id="PF00400">
    <property type="entry name" value="WD40"/>
    <property type="match status" value="3"/>
</dbReference>
<dbReference type="GO" id="GO:0000445">
    <property type="term" value="C:THO complex part of transcription export complex"/>
    <property type="evidence" value="ECO:0007669"/>
    <property type="project" value="TreeGrafter"/>
</dbReference>
<dbReference type="PANTHER" id="PTHR22839:SF0">
    <property type="entry name" value="THO COMPLEX SUBUNIT 3"/>
    <property type="match status" value="1"/>
</dbReference>
<dbReference type="SMART" id="SM00320">
    <property type="entry name" value="WD40"/>
    <property type="match status" value="5"/>
</dbReference>
<dbReference type="Gene3D" id="2.130.10.10">
    <property type="entry name" value="YVTN repeat-like/Quinoprotein amine dehydrogenase"/>
    <property type="match status" value="2"/>
</dbReference>
<feature type="repeat" description="WD" evidence="4">
    <location>
        <begin position="44"/>
        <end position="78"/>
    </location>
</feature>
<dbReference type="InterPro" id="IPR036322">
    <property type="entry name" value="WD40_repeat_dom_sf"/>
</dbReference>
<evidence type="ECO:0000256" key="4">
    <source>
        <dbReference type="PROSITE-ProRule" id="PRU00221"/>
    </source>
</evidence>
<dbReference type="InterPro" id="IPR001680">
    <property type="entry name" value="WD40_rpt"/>
</dbReference>
<keyword evidence="2" id="KW-0677">Repeat</keyword>
<comment type="caution">
    <text evidence="5">The sequence shown here is derived from an EMBL/GenBank/DDBJ whole genome shotgun (WGS) entry which is preliminary data.</text>
</comment>
<dbReference type="SUPFAM" id="SSF50978">
    <property type="entry name" value="WD40 repeat-like"/>
    <property type="match status" value="1"/>
</dbReference>
<gene>
    <name evidence="5" type="ORF">NA57DRAFT_80047</name>
</gene>
<dbReference type="AlphaFoldDB" id="A0A9P4IAA2"/>
<accession>A0A9P4IAA2</accession>
<feature type="repeat" description="WD" evidence="4">
    <location>
        <begin position="210"/>
        <end position="242"/>
    </location>
</feature>
<dbReference type="PRINTS" id="PR00320">
    <property type="entry name" value="GPROTEINBRPT"/>
</dbReference>
<dbReference type="InterPro" id="IPR020472">
    <property type="entry name" value="WD40_PAC1"/>
</dbReference>
<dbReference type="EMBL" id="ML978133">
    <property type="protein sequence ID" value="KAF2094877.1"/>
    <property type="molecule type" value="Genomic_DNA"/>
</dbReference>